<name>D5CQC2_SIDLE</name>
<evidence type="ECO:0000313" key="2">
    <source>
        <dbReference type="EMBL" id="ADE13143.1"/>
    </source>
</evidence>
<dbReference type="Proteomes" id="UP000001625">
    <property type="component" value="Chromosome"/>
</dbReference>
<proteinExistence type="predicted"/>
<dbReference type="HOGENOM" id="CLU_2358164_0_0_4"/>
<protein>
    <submittedName>
        <fullName evidence="2">Uncharacterized protein</fullName>
    </submittedName>
</protein>
<feature type="compositionally biased region" description="Polar residues" evidence="1">
    <location>
        <begin position="1"/>
        <end position="14"/>
    </location>
</feature>
<organism evidence="2 3">
    <name type="scientific">Sideroxydans lithotrophicus (strain ES-1)</name>
    <dbReference type="NCBI Taxonomy" id="580332"/>
    <lineage>
        <taxon>Bacteria</taxon>
        <taxon>Pseudomonadati</taxon>
        <taxon>Pseudomonadota</taxon>
        <taxon>Betaproteobacteria</taxon>
        <taxon>Nitrosomonadales</taxon>
        <taxon>Gallionellaceae</taxon>
        <taxon>Sideroxydans</taxon>
    </lineage>
</organism>
<reference evidence="2 3" key="1">
    <citation type="submission" date="2010-03" db="EMBL/GenBank/DDBJ databases">
        <title>Complete sequence of Sideroxydans lithotrophicus ES-1.</title>
        <authorList>
            <consortium name="US DOE Joint Genome Institute"/>
            <person name="Lucas S."/>
            <person name="Copeland A."/>
            <person name="Lapidus A."/>
            <person name="Cheng J.-F."/>
            <person name="Bruce D."/>
            <person name="Goodwin L."/>
            <person name="Pitluck S."/>
            <person name="Munk A.C."/>
            <person name="Detter J.C."/>
            <person name="Han C."/>
            <person name="Tapia R."/>
            <person name="Larimer F."/>
            <person name="Land M."/>
            <person name="Hauser L."/>
            <person name="Kyrpides N."/>
            <person name="Ivanova N."/>
            <person name="Emerson D."/>
            <person name="Woyke T."/>
        </authorList>
    </citation>
    <scope>NUCLEOTIDE SEQUENCE [LARGE SCALE GENOMIC DNA]</scope>
    <source>
        <strain evidence="2 3">ES-1</strain>
    </source>
</reference>
<accession>D5CQC2</accession>
<feature type="region of interest" description="Disordered" evidence="1">
    <location>
        <begin position="1"/>
        <end position="96"/>
    </location>
</feature>
<dbReference type="EMBL" id="CP001965">
    <property type="protein sequence ID" value="ADE13143.1"/>
    <property type="molecule type" value="Genomic_DNA"/>
</dbReference>
<evidence type="ECO:0000313" key="3">
    <source>
        <dbReference type="Proteomes" id="UP000001625"/>
    </source>
</evidence>
<dbReference type="STRING" id="580332.Slit_2918"/>
<dbReference type="eggNOG" id="ENOG5033AF2">
    <property type="taxonomic scope" value="Bacteria"/>
</dbReference>
<keyword evidence="3" id="KW-1185">Reference proteome</keyword>
<sequence length="96" mass="10040">MVADSINPSHSSACSREAPHISAEGCNPAQKAGRSGEPNTLQRRSSSSCTHGTPAGLPCGMPGRGEVMEGAMQQAAQEGRQFMEKRSYKGVGSLLH</sequence>
<evidence type="ECO:0000256" key="1">
    <source>
        <dbReference type="SAM" id="MobiDB-lite"/>
    </source>
</evidence>
<gene>
    <name evidence="2" type="ordered locus">Slit_2918</name>
</gene>
<dbReference type="AlphaFoldDB" id="D5CQC2"/>
<dbReference type="KEGG" id="slt:Slit_2918"/>
<feature type="compositionally biased region" description="Polar residues" evidence="1">
    <location>
        <begin position="37"/>
        <end position="51"/>
    </location>
</feature>